<sequence length="129" mass="15430">MMTTVELENRSGVVRNLIQIEHRSGAMFPTITQRPSLFYWPTVVSTRQWPYRRDLDPRHPKLQISEIKELRNNAYDNSSIYKTKLKAAHDKQILRKNFEPNQKVHLYDSHLHLHPRKLRSRWTGPFVVK</sequence>
<dbReference type="EMBL" id="BPVZ01000135">
    <property type="protein sequence ID" value="GKV39502.1"/>
    <property type="molecule type" value="Genomic_DNA"/>
</dbReference>
<reference evidence="1 2" key="1">
    <citation type="journal article" date="2021" name="Commun. Biol.">
        <title>The genome of Shorea leprosula (Dipterocarpaceae) highlights the ecological relevance of drought in aseasonal tropical rainforests.</title>
        <authorList>
            <person name="Ng K.K.S."/>
            <person name="Kobayashi M.J."/>
            <person name="Fawcett J.A."/>
            <person name="Hatakeyama M."/>
            <person name="Paape T."/>
            <person name="Ng C.H."/>
            <person name="Ang C.C."/>
            <person name="Tnah L.H."/>
            <person name="Lee C.T."/>
            <person name="Nishiyama T."/>
            <person name="Sese J."/>
            <person name="O'Brien M.J."/>
            <person name="Copetti D."/>
            <person name="Mohd Noor M.I."/>
            <person name="Ong R.C."/>
            <person name="Putra M."/>
            <person name="Sireger I.Z."/>
            <person name="Indrioko S."/>
            <person name="Kosugi Y."/>
            <person name="Izuno A."/>
            <person name="Isagi Y."/>
            <person name="Lee S.L."/>
            <person name="Shimizu K.K."/>
        </authorList>
    </citation>
    <scope>NUCLEOTIDE SEQUENCE [LARGE SCALE GENOMIC DNA]</scope>
    <source>
        <strain evidence="1">214</strain>
    </source>
</reference>
<protein>
    <submittedName>
        <fullName evidence="1">Uncharacterized protein</fullName>
    </submittedName>
</protein>
<proteinExistence type="predicted"/>
<evidence type="ECO:0000313" key="2">
    <source>
        <dbReference type="Proteomes" id="UP001054252"/>
    </source>
</evidence>
<gene>
    <name evidence="1" type="ORF">SLEP1_g47260</name>
</gene>
<comment type="caution">
    <text evidence="1">The sequence shown here is derived from an EMBL/GenBank/DDBJ whole genome shotgun (WGS) entry which is preliminary data.</text>
</comment>
<accession>A0AAV5LSI7</accession>
<dbReference type="AlphaFoldDB" id="A0AAV5LSI7"/>
<dbReference type="Proteomes" id="UP001054252">
    <property type="component" value="Unassembled WGS sequence"/>
</dbReference>
<name>A0AAV5LSI7_9ROSI</name>
<organism evidence="1 2">
    <name type="scientific">Rubroshorea leprosula</name>
    <dbReference type="NCBI Taxonomy" id="152421"/>
    <lineage>
        <taxon>Eukaryota</taxon>
        <taxon>Viridiplantae</taxon>
        <taxon>Streptophyta</taxon>
        <taxon>Embryophyta</taxon>
        <taxon>Tracheophyta</taxon>
        <taxon>Spermatophyta</taxon>
        <taxon>Magnoliopsida</taxon>
        <taxon>eudicotyledons</taxon>
        <taxon>Gunneridae</taxon>
        <taxon>Pentapetalae</taxon>
        <taxon>rosids</taxon>
        <taxon>malvids</taxon>
        <taxon>Malvales</taxon>
        <taxon>Dipterocarpaceae</taxon>
        <taxon>Rubroshorea</taxon>
    </lineage>
</organism>
<evidence type="ECO:0000313" key="1">
    <source>
        <dbReference type="EMBL" id="GKV39502.1"/>
    </source>
</evidence>
<keyword evidence="2" id="KW-1185">Reference proteome</keyword>